<dbReference type="GO" id="GO:0005886">
    <property type="term" value="C:plasma membrane"/>
    <property type="evidence" value="ECO:0007669"/>
    <property type="project" value="UniProtKB-SubCell"/>
</dbReference>
<feature type="domain" description="Peptidase S49" evidence="10">
    <location>
        <begin position="74"/>
        <end position="217"/>
    </location>
</feature>
<keyword evidence="5" id="KW-0812">Transmembrane</keyword>
<dbReference type="GO" id="GO:0004252">
    <property type="term" value="F:serine-type endopeptidase activity"/>
    <property type="evidence" value="ECO:0007669"/>
    <property type="project" value="InterPro"/>
</dbReference>
<keyword evidence="6" id="KW-0378">Hydrolase</keyword>
<keyword evidence="7" id="KW-0720">Serine protease</keyword>
<reference evidence="12 13" key="1">
    <citation type="submission" date="2016-09" db="EMBL/GenBank/DDBJ databases">
        <title>Extensive genetic diversity and differential bi-allelic expression allows diatom success in the polar Southern Ocean.</title>
        <authorList>
            <consortium name="DOE Joint Genome Institute"/>
            <person name="Mock T."/>
            <person name="Otillar R.P."/>
            <person name="Strauss J."/>
            <person name="Dupont C."/>
            <person name="Frickenhaus S."/>
            <person name="Maumus F."/>
            <person name="Mcmullan M."/>
            <person name="Sanges R."/>
            <person name="Schmutz J."/>
            <person name="Toseland A."/>
            <person name="Valas R."/>
            <person name="Veluchamy A."/>
            <person name="Ward B.J."/>
            <person name="Allen A."/>
            <person name="Barry K."/>
            <person name="Falciatore A."/>
            <person name="Ferrante M."/>
            <person name="Fortunato A.E."/>
            <person name="Gloeckner G."/>
            <person name="Gruber A."/>
            <person name="Hipkin R."/>
            <person name="Janech M."/>
            <person name="Kroth P."/>
            <person name="Leese F."/>
            <person name="Lindquist E."/>
            <person name="Lyon B.R."/>
            <person name="Martin J."/>
            <person name="Mayer C."/>
            <person name="Parker M."/>
            <person name="Quesneville H."/>
            <person name="Raymond J."/>
            <person name="Uhlig C."/>
            <person name="Valentin K.U."/>
            <person name="Worden A.Z."/>
            <person name="Armbrust E.V."/>
            <person name="Bowler C."/>
            <person name="Green B."/>
            <person name="Moulton V."/>
            <person name="Van Oosterhout C."/>
            <person name="Grigoriev I."/>
        </authorList>
    </citation>
    <scope>NUCLEOTIDE SEQUENCE [LARGE SCALE GENOMIC DNA]</scope>
    <source>
        <strain evidence="12 13">CCMP1102</strain>
    </source>
</reference>
<evidence type="ECO:0000259" key="10">
    <source>
        <dbReference type="Pfam" id="PF01343"/>
    </source>
</evidence>
<dbReference type="InterPro" id="IPR002142">
    <property type="entry name" value="Peptidase_S49"/>
</dbReference>
<dbReference type="Pfam" id="PF01343">
    <property type="entry name" value="Peptidase_S49"/>
    <property type="match status" value="1"/>
</dbReference>
<evidence type="ECO:0000256" key="5">
    <source>
        <dbReference type="ARBA" id="ARBA00022692"/>
    </source>
</evidence>
<comment type="similarity">
    <text evidence="2">Belongs to the peptidase S49 family.</text>
</comment>
<organism evidence="12 13">
    <name type="scientific">Fragilariopsis cylindrus CCMP1102</name>
    <dbReference type="NCBI Taxonomy" id="635003"/>
    <lineage>
        <taxon>Eukaryota</taxon>
        <taxon>Sar</taxon>
        <taxon>Stramenopiles</taxon>
        <taxon>Ochrophyta</taxon>
        <taxon>Bacillariophyta</taxon>
        <taxon>Bacillariophyceae</taxon>
        <taxon>Bacillariophycidae</taxon>
        <taxon>Bacillariales</taxon>
        <taxon>Bacillariaceae</taxon>
        <taxon>Fragilariopsis</taxon>
    </lineage>
</organism>
<dbReference type="KEGG" id="fcy:FRACYDRAFT_169463"/>
<keyword evidence="4" id="KW-0645">Protease</keyword>
<keyword evidence="9" id="KW-0472">Membrane</keyword>
<keyword evidence="13" id="KW-1185">Reference proteome</keyword>
<dbReference type="AlphaFoldDB" id="A0A1E7FE73"/>
<evidence type="ECO:0000313" key="13">
    <source>
        <dbReference type="Proteomes" id="UP000095751"/>
    </source>
</evidence>
<dbReference type="Pfam" id="PF08496">
    <property type="entry name" value="Peptidase_S49_N"/>
    <property type="match status" value="1"/>
</dbReference>
<dbReference type="Gene3D" id="3.90.226.10">
    <property type="entry name" value="2-enoyl-CoA Hydratase, Chain A, domain 1"/>
    <property type="match status" value="1"/>
</dbReference>
<dbReference type="Proteomes" id="UP000095751">
    <property type="component" value="Unassembled WGS sequence"/>
</dbReference>
<keyword evidence="3" id="KW-1003">Cell membrane</keyword>
<gene>
    <name evidence="12" type="ORF">FRACYDRAFT_169463</name>
</gene>
<dbReference type="InterPro" id="IPR029045">
    <property type="entry name" value="ClpP/crotonase-like_dom_sf"/>
</dbReference>
<dbReference type="EMBL" id="KV784358">
    <property type="protein sequence ID" value="OEU16434.1"/>
    <property type="molecule type" value="Genomic_DNA"/>
</dbReference>
<comment type="subcellular location">
    <subcellularLocation>
        <location evidence="1">Cell membrane</location>
    </subcellularLocation>
</comment>
<evidence type="ECO:0000256" key="8">
    <source>
        <dbReference type="ARBA" id="ARBA00022989"/>
    </source>
</evidence>
<evidence type="ECO:0000256" key="7">
    <source>
        <dbReference type="ARBA" id="ARBA00022825"/>
    </source>
</evidence>
<sequence length="276" mass="29973">MAVKEIRQLYRPVVFYIVFDGDVMVSDLELLRKQVSLVVNLCKPGHDQCVVSVTSPGGAVSQYGLAASQLVRIRKAGIHLTVCVDTVAASGGYMMASVADRICAAPFAVVGSIGVVAQIPNFQRFLNEHKIDAYLCTAGDYKRTIDIIGDVTEEGKAKMTEQLNDIHVAFKDHIAHARPVLKDRMEEVGTGEHWLAVEAKEKGLVDDIMTSDEYLESICDTFDIIEILEKKQKKPGVAGLFGEQFGAAARSVKSIVQKVQANVEAPGQAPTPMAIV</sequence>
<evidence type="ECO:0000256" key="2">
    <source>
        <dbReference type="ARBA" id="ARBA00008683"/>
    </source>
</evidence>
<dbReference type="PANTHER" id="PTHR42987">
    <property type="entry name" value="PEPTIDASE S49"/>
    <property type="match status" value="1"/>
</dbReference>
<dbReference type="InterPro" id="IPR047272">
    <property type="entry name" value="S49_SppA_C"/>
</dbReference>
<evidence type="ECO:0000256" key="4">
    <source>
        <dbReference type="ARBA" id="ARBA00022670"/>
    </source>
</evidence>
<dbReference type="GO" id="GO:0006508">
    <property type="term" value="P:proteolysis"/>
    <property type="evidence" value="ECO:0007669"/>
    <property type="project" value="UniProtKB-KW"/>
</dbReference>
<name>A0A1E7FE73_9STRA</name>
<feature type="domain" description="Peptidase S49 N-terminal proteobacteria" evidence="11">
    <location>
        <begin position="10"/>
        <end position="70"/>
    </location>
</feature>
<dbReference type="NCBIfam" id="NF008745">
    <property type="entry name" value="PRK11778.1"/>
    <property type="match status" value="1"/>
</dbReference>
<evidence type="ECO:0000256" key="6">
    <source>
        <dbReference type="ARBA" id="ARBA00022801"/>
    </source>
</evidence>
<dbReference type="InterPro" id="IPR013703">
    <property type="entry name" value="Peptidase_S49_N_proteobac"/>
</dbReference>
<keyword evidence="8" id="KW-1133">Transmembrane helix</keyword>
<dbReference type="CDD" id="cd07023">
    <property type="entry name" value="S49_Sppa_N_C"/>
    <property type="match status" value="1"/>
</dbReference>
<evidence type="ECO:0000256" key="3">
    <source>
        <dbReference type="ARBA" id="ARBA00022475"/>
    </source>
</evidence>
<dbReference type="OrthoDB" id="45421at2759"/>
<dbReference type="Gene3D" id="6.20.330.10">
    <property type="match status" value="1"/>
</dbReference>
<dbReference type="PANTHER" id="PTHR42987:SF4">
    <property type="entry name" value="PROTEASE SOHB-RELATED"/>
    <property type="match status" value="1"/>
</dbReference>
<evidence type="ECO:0000256" key="9">
    <source>
        <dbReference type="ARBA" id="ARBA00023136"/>
    </source>
</evidence>
<evidence type="ECO:0000313" key="12">
    <source>
        <dbReference type="EMBL" id="OEU16434.1"/>
    </source>
</evidence>
<protein>
    <submittedName>
        <fullName evidence="12">Peptidase_S49-domain-containing protein</fullName>
    </submittedName>
</protein>
<evidence type="ECO:0000256" key="1">
    <source>
        <dbReference type="ARBA" id="ARBA00004236"/>
    </source>
</evidence>
<dbReference type="InParanoid" id="A0A1E7FE73"/>
<proteinExistence type="inferred from homology"/>
<dbReference type="SUPFAM" id="SSF52096">
    <property type="entry name" value="ClpP/crotonase"/>
    <property type="match status" value="1"/>
</dbReference>
<evidence type="ECO:0000259" key="11">
    <source>
        <dbReference type="Pfam" id="PF08496"/>
    </source>
</evidence>
<accession>A0A1E7FE73</accession>